<dbReference type="PRINTS" id="PR00727">
    <property type="entry name" value="LEADERPTASE"/>
</dbReference>
<evidence type="ECO:0000256" key="7">
    <source>
        <dbReference type="PIRSR" id="PIRSR600223-1"/>
    </source>
</evidence>
<keyword evidence="11" id="KW-1185">Reference proteome</keyword>
<dbReference type="PROSITE" id="PS00501">
    <property type="entry name" value="SPASE_I_1"/>
    <property type="match status" value="1"/>
</dbReference>
<dbReference type="Pfam" id="PF10502">
    <property type="entry name" value="Peptidase_S26"/>
    <property type="match status" value="1"/>
</dbReference>
<dbReference type="AlphaFoldDB" id="A0A498CZY3"/>
<keyword evidence="5 8" id="KW-0645">Protease</keyword>
<dbReference type="PANTHER" id="PTHR43390">
    <property type="entry name" value="SIGNAL PEPTIDASE I"/>
    <property type="match status" value="1"/>
</dbReference>
<dbReference type="SUPFAM" id="SSF51306">
    <property type="entry name" value="LexA/Signal peptidase"/>
    <property type="match status" value="1"/>
</dbReference>
<evidence type="ECO:0000313" key="11">
    <source>
        <dbReference type="Proteomes" id="UP000276301"/>
    </source>
</evidence>
<comment type="caution">
    <text evidence="10">The sequence shown here is derived from an EMBL/GenBank/DDBJ whole genome shotgun (WGS) entry which is preliminary data.</text>
</comment>
<dbReference type="NCBIfam" id="TIGR02227">
    <property type="entry name" value="sigpep_I_bact"/>
    <property type="match status" value="1"/>
</dbReference>
<dbReference type="InterPro" id="IPR019533">
    <property type="entry name" value="Peptidase_S26"/>
</dbReference>
<keyword evidence="8" id="KW-1133">Transmembrane helix</keyword>
<dbReference type="GO" id="GO:0009003">
    <property type="term" value="F:signal peptidase activity"/>
    <property type="evidence" value="ECO:0007669"/>
    <property type="project" value="UniProtKB-EC"/>
</dbReference>
<evidence type="ECO:0000256" key="4">
    <source>
        <dbReference type="ARBA" id="ARBA00013208"/>
    </source>
</evidence>
<feature type="active site" evidence="7">
    <location>
        <position position="59"/>
    </location>
</feature>
<evidence type="ECO:0000256" key="1">
    <source>
        <dbReference type="ARBA" id="ARBA00000677"/>
    </source>
</evidence>
<dbReference type="GO" id="GO:0006465">
    <property type="term" value="P:signal peptide processing"/>
    <property type="evidence" value="ECO:0007669"/>
    <property type="project" value="InterPro"/>
</dbReference>
<feature type="transmembrane region" description="Helical" evidence="8">
    <location>
        <begin position="35"/>
        <end position="54"/>
    </location>
</feature>
<dbReference type="PANTHER" id="PTHR43390:SF1">
    <property type="entry name" value="CHLOROPLAST PROCESSING PEPTIDASE"/>
    <property type="match status" value="1"/>
</dbReference>
<comment type="catalytic activity">
    <reaction evidence="1 8">
        <text>Cleavage of hydrophobic, N-terminal signal or leader sequences from secreted and periplasmic proteins.</text>
        <dbReference type="EC" id="3.4.21.89"/>
    </reaction>
</comment>
<organism evidence="10 11">
    <name type="scientific">Anaerotruncus massiliensis</name>
    <name type="common">ex Liu et al. 2021</name>
    <dbReference type="NCBI Taxonomy" id="2321404"/>
    <lineage>
        <taxon>Bacteria</taxon>
        <taxon>Bacillati</taxon>
        <taxon>Bacillota</taxon>
        <taxon>Clostridia</taxon>
        <taxon>Eubacteriales</taxon>
        <taxon>Oscillospiraceae</taxon>
        <taxon>Anaerotruncus</taxon>
    </lineage>
</organism>
<keyword evidence="8" id="KW-0812">Transmembrane</keyword>
<name>A0A498CZY3_9FIRM</name>
<evidence type="ECO:0000256" key="3">
    <source>
        <dbReference type="ARBA" id="ARBA00009370"/>
    </source>
</evidence>
<evidence type="ECO:0000313" key="10">
    <source>
        <dbReference type="EMBL" id="RLL10343.1"/>
    </source>
</evidence>
<feature type="active site" evidence="7">
    <location>
        <position position="99"/>
    </location>
</feature>
<dbReference type="PROSITE" id="PS00761">
    <property type="entry name" value="SPASE_I_3"/>
    <property type="match status" value="1"/>
</dbReference>
<dbReference type="GO" id="GO:0004252">
    <property type="term" value="F:serine-type endopeptidase activity"/>
    <property type="evidence" value="ECO:0007669"/>
    <property type="project" value="InterPro"/>
</dbReference>
<reference evidence="10 11" key="1">
    <citation type="submission" date="2018-10" db="EMBL/GenBank/DDBJ databases">
        <title>Anaerotruncus faecis sp. nov., isolated from human feces.</title>
        <authorList>
            <person name="Wang Y.-J."/>
        </authorList>
    </citation>
    <scope>NUCLEOTIDE SEQUENCE [LARGE SCALE GENOMIC DNA]</scope>
    <source>
        <strain evidence="10 11">22A2-44</strain>
    </source>
</reference>
<evidence type="ECO:0000256" key="2">
    <source>
        <dbReference type="ARBA" id="ARBA00004401"/>
    </source>
</evidence>
<comment type="subcellular location">
    <subcellularLocation>
        <location evidence="2">Cell membrane</location>
        <topology evidence="2">Single-pass type II membrane protein</topology>
    </subcellularLocation>
    <subcellularLocation>
        <location evidence="8">Membrane</location>
        <topology evidence="8">Single-pass type II membrane protein</topology>
    </subcellularLocation>
</comment>
<dbReference type="CDD" id="cd06530">
    <property type="entry name" value="S26_SPase_I"/>
    <property type="match status" value="1"/>
</dbReference>
<sequence length="195" mass="21900">MTGMERMQMDAAEYRDNQPEAKSAVGEAYEWVESFLVPLLAFLLIFTFFARLATVNGISMLPTLHNGERLILQQAGYAPEYGDVVVVDRSITDEDAIVKRVIGKEGDVIFIDFASGEVWRNDTLLDEPYINEPTMLQYDISFPVKVPAGCVFVMGDNRNHSLDSRSSDIGMVDVRHIMGKAVFRFFPFNKFGGIS</sequence>
<dbReference type="EMBL" id="RCHT01000014">
    <property type="protein sequence ID" value="RLL10343.1"/>
    <property type="molecule type" value="Genomic_DNA"/>
</dbReference>
<evidence type="ECO:0000259" key="9">
    <source>
        <dbReference type="Pfam" id="PF10502"/>
    </source>
</evidence>
<dbReference type="InterPro" id="IPR019756">
    <property type="entry name" value="Pept_S26A_signal_pept_1_Ser-AS"/>
</dbReference>
<dbReference type="InterPro" id="IPR036286">
    <property type="entry name" value="LexA/Signal_pep-like_sf"/>
</dbReference>
<dbReference type="GO" id="GO:0005886">
    <property type="term" value="C:plasma membrane"/>
    <property type="evidence" value="ECO:0007669"/>
    <property type="project" value="UniProtKB-SubCell"/>
</dbReference>
<proteinExistence type="inferred from homology"/>
<dbReference type="Gene3D" id="2.10.109.10">
    <property type="entry name" value="Umud Fragment, subunit A"/>
    <property type="match status" value="1"/>
</dbReference>
<gene>
    <name evidence="10" type="primary">lepB</name>
    <name evidence="10" type="ORF">D4A47_08785</name>
</gene>
<evidence type="ECO:0000256" key="5">
    <source>
        <dbReference type="ARBA" id="ARBA00022670"/>
    </source>
</evidence>
<evidence type="ECO:0000256" key="6">
    <source>
        <dbReference type="ARBA" id="ARBA00022801"/>
    </source>
</evidence>
<protein>
    <recommendedName>
        <fullName evidence="4 8">Signal peptidase I</fullName>
        <ecNumber evidence="4 8">3.4.21.89</ecNumber>
    </recommendedName>
</protein>
<dbReference type="InterPro" id="IPR019758">
    <property type="entry name" value="Pept_S26A_signal_pept_1_CS"/>
</dbReference>
<accession>A0A498CZY3</accession>
<comment type="similarity">
    <text evidence="3 8">Belongs to the peptidase S26 family.</text>
</comment>
<dbReference type="InterPro" id="IPR000223">
    <property type="entry name" value="Pept_S26A_signal_pept_1"/>
</dbReference>
<keyword evidence="6 8" id="KW-0378">Hydrolase</keyword>
<dbReference type="Proteomes" id="UP000276301">
    <property type="component" value="Unassembled WGS sequence"/>
</dbReference>
<dbReference type="EC" id="3.4.21.89" evidence="4 8"/>
<keyword evidence="8" id="KW-0472">Membrane</keyword>
<evidence type="ECO:0000256" key="8">
    <source>
        <dbReference type="RuleBase" id="RU362042"/>
    </source>
</evidence>
<feature type="domain" description="Peptidase S26" evidence="9">
    <location>
        <begin position="30"/>
        <end position="186"/>
    </location>
</feature>